<keyword evidence="2" id="KW-1185">Reference proteome</keyword>
<proteinExistence type="predicted"/>
<evidence type="ECO:0008006" key="3">
    <source>
        <dbReference type="Google" id="ProtNLM"/>
    </source>
</evidence>
<dbReference type="SUPFAM" id="SSF52402">
    <property type="entry name" value="Adenine nucleotide alpha hydrolases-like"/>
    <property type="match status" value="1"/>
</dbReference>
<dbReference type="EMBL" id="JAYFUL010000019">
    <property type="protein sequence ID" value="MEA5258665.1"/>
    <property type="molecule type" value="Genomic_DNA"/>
</dbReference>
<name>A0ABU5QP31_9BACT</name>
<sequence length="158" mass="18586">MKKTILIPIDFRVASLNTLKIALEPYSEDTIEVILLHAEYLNDSITELLFYTPKKIVSSYMTNEFKEALEIIRNRFEGKIKYINIELFHGYNTNAMRNFLEANHVDEIYIAKNYQLKQTKNAFDPTPLLKKSNYNVIEVTIEHDFEKAPYEQLISLFN</sequence>
<protein>
    <recommendedName>
        <fullName evidence="3">Universal stress protein</fullName>
    </recommendedName>
</protein>
<evidence type="ECO:0000313" key="2">
    <source>
        <dbReference type="Proteomes" id="UP001304671"/>
    </source>
</evidence>
<accession>A0ABU5QP31</accession>
<comment type="caution">
    <text evidence="1">The sequence shown here is derived from an EMBL/GenBank/DDBJ whole genome shotgun (WGS) entry which is preliminary data.</text>
</comment>
<reference evidence="1 2" key="1">
    <citation type="submission" date="2023-12" db="EMBL/GenBank/DDBJ databases">
        <title>Novel species of the genus Arcicella isolated from rivers.</title>
        <authorList>
            <person name="Lu H."/>
        </authorList>
    </citation>
    <scope>NUCLEOTIDE SEQUENCE [LARGE SCALE GENOMIC DNA]</scope>
    <source>
        <strain evidence="1 2">LMG 21963</strain>
    </source>
</reference>
<dbReference type="Proteomes" id="UP001304671">
    <property type="component" value="Unassembled WGS sequence"/>
</dbReference>
<dbReference type="RefSeq" id="WP_323249932.1">
    <property type="nucleotide sequence ID" value="NZ_JAYFUL010000019.1"/>
</dbReference>
<organism evidence="1 2">
    <name type="scientific">Arcicella aquatica</name>
    <dbReference type="NCBI Taxonomy" id="217141"/>
    <lineage>
        <taxon>Bacteria</taxon>
        <taxon>Pseudomonadati</taxon>
        <taxon>Bacteroidota</taxon>
        <taxon>Cytophagia</taxon>
        <taxon>Cytophagales</taxon>
        <taxon>Flectobacillaceae</taxon>
        <taxon>Arcicella</taxon>
    </lineage>
</organism>
<gene>
    <name evidence="1" type="ORF">VB264_12785</name>
</gene>
<evidence type="ECO:0000313" key="1">
    <source>
        <dbReference type="EMBL" id="MEA5258665.1"/>
    </source>
</evidence>